<evidence type="ECO:0000256" key="1">
    <source>
        <dbReference type="ARBA" id="ARBA00023012"/>
    </source>
</evidence>
<dbReference type="EMBL" id="CP011129">
    <property type="protein sequence ID" value="ALN80736.1"/>
    <property type="molecule type" value="Genomic_DNA"/>
</dbReference>
<evidence type="ECO:0000259" key="3">
    <source>
        <dbReference type="PROSITE" id="PS50110"/>
    </source>
</evidence>
<dbReference type="eggNOG" id="COG3279">
    <property type="taxonomic scope" value="Bacteria"/>
</dbReference>
<reference evidence="5 6" key="1">
    <citation type="journal article" date="2015" name="BMC Genomics">
        <title>Comparative genomics and metabolic profiling of the genus Lysobacter.</title>
        <authorList>
            <person name="de Bruijn I."/>
            <person name="Cheng X."/>
            <person name="de Jager V."/>
            <person name="Exposito R.G."/>
            <person name="Watrous J."/>
            <person name="Patel N."/>
            <person name="Postma J."/>
            <person name="Dorrestein P.C."/>
            <person name="Kobayashi D."/>
            <person name="Raaijmakers J.M."/>
        </authorList>
    </citation>
    <scope>NUCLEOTIDE SEQUENCE [LARGE SCALE GENOMIC DNA]</scope>
    <source>
        <strain evidence="5 6">76</strain>
    </source>
</reference>
<dbReference type="PROSITE" id="PS50930">
    <property type="entry name" value="HTH_LYTTR"/>
    <property type="match status" value="1"/>
</dbReference>
<dbReference type="Pfam" id="PF04397">
    <property type="entry name" value="LytTR"/>
    <property type="match status" value="1"/>
</dbReference>
<dbReference type="Gene3D" id="3.40.50.2300">
    <property type="match status" value="1"/>
</dbReference>
<dbReference type="Pfam" id="PF00072">
    <property type="entry name" value="Response_reg"/>
    <property type="match status" value="1"/>
</dbReference>
<feature type="modified residue" description="4-aspartylphosphate" evidence="2">
    <location>
        <position position="54"/>
    </location>
</feature>
<dbReference type="PATRIC" id="fig|84531.8.peg.2617"/>
<dbReference type="SMART" id="SM00448">
    <property type="entry name" value="REC"/>
    <property type="match status" value="1"/>
</dbReference>
<gene>
    <name evidence="5" type="ORF">LA76x_2606</name>
</gene>
<dbReference type="PROSITE" id="PS50110">
    <property type="entry name" value="RESPONSE_REGULATORY"/>
    <property type="match status" value="1"/>
</dbReference>
<dbReference type="PANTHER" id="PTHR37299:SF1">
    <property type="entry name" value="STAGE 0 SPORULATION PROTEIN A HOMOLOG"/>
    <property type="match status" value="1"/>
</dbReference>
<dbReference type="KEGG" id="lab:LA76x_2606"/>
<proteinExistence type="predicted"/>
<dbReference type="InterPro" id="IPR001789">
    <property type="entry name" value="Sig_transdc_resp-reg_receiver"/>
</dbReference>
<evidence type="ECO:0000259" key="4">
    <source>
        <dbReference type="PROSITE" id="PS50930"/>
    </source>
</evidence>
<name>A0A0S2FB36_LYSAN</name>
<dbReference type="SUPFAM" id="SSF52172">
    <property type="entry name" value="CheY-like"/>
    <property type="match status" value="1"/>
</dbReference>
<dbReference type="Proteomes" id="UP000060787">
    <property type="component" value="Chromosome"/>
</dbReference>
<evidence type="ECO:0000256" key="2">
    <source>
        <dbReference type="PROSITE-ProRule" id="PRU00169"/>
    </source>
</evidence>
<dbReference type="RefSeq" id="WP_057917957.1">
    <property type="nucleotide sequence ID" value="NZ_CP011129.1"/>
</dbReference>
<feature type="domain" description="HTH LytTR-type" evidence="4">
    <location>
        <begin position="144"/>
        <end position="248"/>
    </location>
</feature>
<dbReference type="InterPro" id="IPR007492">
    <property type="entry name" value="LytTR_DNA-bd_dom"/>
</dbReference>
<evidence type="ECO:0000313" key="5">
    <source>
        <dbReference type="EMBL" id="ALN80736.1"/>
    </source>
</evidence>
<organism evidence="5 6">
    <name type="scientific">Lysobacter antibioticus</name>
    <dbReference type="NCBI Taxonomy" id="84531"/>
    <lineage>
        <taxon>Bacteria</taxon>
        <taxon>Pseudomonadati</taxon>
        <taxon>Pseudomonadota</taxon>
        <taxon>Gammaproteobacteria</taxon>
        <taxon>Lysobacterales</taxon>
        <taxon>Lysobacteraceae</taxon>
        <taxon>Lysobacter</taxon>
    </lineage>
</organism>
<dbReference type="PANTHER" id="PTHR37299">
    <property type="entry name" value="TRANSCRIPTIONAL REGULATOR-RELATED"/>
    <property type="match status" value="1"/>
</dbReference>
<dbReference type="GO" id="GO:0003677">
    <property type="term" value="F:DNA binding"/>
    <property type="evidence" value="ECO:0007669"/>
    <property type="project" value="InterPro"/>
</dbReference>
<feature type="domain" description="Response regulatory" evidence="3">
    <location>
        <begin position="3"/>
        <end position="116"/>
    </location>
</feature>
<evidence type="ECO:0000313" key="6">
    <source>
        <dbReference type="Proteomes" id="UP000060787"/>
    </source>
</evidence>
<keyword evidence="6" id="KW-1185">Reference proteome</keyword>
<keyword evidence="2" id="KW-0597">Phosphoprotein</keyword>
<accession>A0A0S2FB36</accession>
<protein>
    <submittedName>
        <fullName evidence="5">Response regulator</fullName>
    </submittedName>
</protein>
<dbReference type="STRING" id="84531.LA76x_2606"/>
<dbReference type="GO" id="GO:0000156">
    <property type="term" value="F:phosphorelay response regulator activity"/>
    <property type="evidence" value="ECO:0007669"/>
    <property type="project" value="InterPro"/>
</dbReference>
<dbReference type="InterPro" id="IPR046947">
    <property type="entry name" value="LytR-like"/>
</dbReference>
<dbReference type="InterPro" id="IPR011006">
    <property type="entry name" value="CheY-like_superfamily"/>
</dbReference>
<dbReference type="AlphaFoldDB" id="A0A0S2FB36"/>
<dbReference type="Gene3D" id="2.40.50.1020">
    <property type="entry name" value="LytTr DNA-binding domain"/>
    <property type="match status" value="1"/>
</dbReference>
<keyword evidence="1" id="KW-0902">Two-component regulatory system</keyword>
<dbReference type="SMART" id="SM00850">
    <property type="entry name" value="LytTR"/>
    <property type="match status" value="1"/>
</dbReference>
<sequence>MMRVAVVDDEPLARSGVIARLASCSDVMVDGEYADGPSALVGLEQRRPDLVFIDVQMPGMTGLEVLAALPPTCRPLAILLTAHDSFAVQAFALNAVDYLLKPVDELRFAEALERARRLLAWHAGGTAAQTPGGAVAEPAWPTRFSVRVGRRSLFVATADIDWIEADGDYVSLHADGRVYLLRESLHHLATRLDPACFVRIHRSTIVRVDRIAELQAQTNRDAMLRLHDGTPLRVSRTYIDTLLARLHGASS</sequence>